<name>A0A0W1B300_9BACL</name>
<evidence type="ECO:0000256" key="1">
    <source>
        <dbReference type="ARBA" id="ARBA00004651"/>
    </source>
</evidence>
<dbReference type="PANTHER" id="PTHR30472:SF64">
    <property type="entry name" value="IRON(3+)-HYDROXAMATE IMPORT SYSTEM PERMEASE PROTEIN FHUG"/>
    <property type="match status" value="1"/>
</dbReference>
<evidence type="ECO:0000313" key="10">
    <source>
        <dbReference type="Proteomes" id="UP000054709"/>
    </source>
</evidence>
<reference evidence="9 10" key="1">
    <citation type="journal article" date="2015" name="Int. Biodeterior. Biodegradation">
        <title>Physiological and genetic screening methods for the isolation of methyl tert-butyl ether-degrading bacteria for bioremediation purposes.</title>
        <authorList>
            <person name="Guisado I.M."/>
            <person name="Purswani J."/>
            <person name="Gonzalez Lopez J."/>
            <person name="Pozo C."/>
        </authorList>
    </citation>
    <scope>NUCLEOTIDE SEQUENCE [LARGE SCALE GENOMIC DNA]</scope>
    <source>
        <strain evidence="9 10">SH7</strain>
    </source>
</reference>
<dbReference type="InterPro" id="IPR000522">
    <property type="entry name" value="ABC_transptr_permease_BtuC"/>
</dbReference>
<dbReference type="Gene3D" id="1.10.3470.10">
    <property type="entry name" value="ABC transporter involved in vitamin B12 uptake, BtuC"/>
    <property type="match status" value="1"/>
</dbReference>
<dbReference type="GO" id="GO:0005886">
    <property type="term" value="C:plasma membrane"/>
    <property type="evidence" value="ECO:0007669"/>
    <property type="project" value="UniProtKB-SubCell"/>
</dbReference>
<dbReference type="Pfam" id="PF01032">
    <property type="entry name" value="FecCD"/>
    <property type="match status" value="1"/>
</dbReference>
<gene>
    <name evidence="9" type="ORF">UQ64_07255</name>
</gene>
<protein>
    <submittedName>
        <fullName evidence="9">Sugar ABC transporter substrate-binding protein</fullName>
    </submittedName>
</protein>
<dbReference type="InterPro" id="IPR037294">
    <property type="entry name" value="ABC_BtuC-like"/>
</dbReference>
<accession>A0A0W1B300</accession>
<evidence type="ECO:0000256" key="2">
    <source>
        <dbReference type="ARBA" id="ARBA00007935"/>
    </source>
</evidence>
<keyword evidence="10" id="KW-1185">Reference proteome</keyword>
<keyword evidence="7 8" id="KW-0472">Membrane</keyword>
<evidence type="ECO:0000256" key="7">
    <source>
        <dbReference type="ARBA" id="ARBA00023136"/>
    </source>
</evidence>
<feature type="transmembrane region" description="Helical" evidence="8">
    <location>
        <begin position="313"/>
        <end position="332"/>
    </location>
</feature>
<dbReference type="OrthoDB" id="9811721at2"/>
<dbReference type="FunFam" id="1.10.3470.10:FF:000001">
    <property type="entry name" value="Vitamin B12 ABC transporter permease BtuC"/>
    <property type="match status" value="1"/>
</dbReference>
<feature type="transmembrane region" description="Helical" evidence="8">
    <location>
        <begin position="121"/>
        <end position="142"/>
    </location>
</feature>
<dbReference type="EMBL" id="LCZJ02000016">
    <property type="protein sequence ID" value="KTD87904.1"/>
    <property type="molecule type" value="Genomic_DNA"/>
</dbReference>
<comment type="subcellular location">
    <subcellularLocation>
        <location evidence="1">Cell membrane</location>
        <topology evidence="1">Multi-pass membrane protein</topology>
    </subcellularLocation>
</comment>
<comment type="similarity">
    <text evidence="2">Belongs to the binding-protein-dependent transport system permease family. FecCD subfamily.</text>
</comment>
<evidence type="ECO:0000256" key="4">
    <source>
        <dbReference type="ARBA" id="ARBA00022475"/>
    </source>
</evidence>
<evidence type="ECO:0000256" key="8">
    <source>
        <dbReference type="SAM" id="Phobius"/>
    </source>
</evidence>
<feature type="transmembrane region" description="Helical" evidence="8">
    <location>
        <begin position="154"/>
        <end position="176"/>
    </location>
</feature>
<dbReference type="GO" id="GO:0033214">
    <property type="term" value="P:siderophore-iron import into cell"/>
    <property type="evidence" value="ECO:0007669"/>
    <property type="project" value="TreeGrafter"/>
</dbReference>
<sequence>MNVVKSHKATIWILSLLLLLIAGAILSLNMGKVSLNPLEVFQVLLGQGPEEHNLVVYKFRLPRIVLAILVGFGMALAGAVMQALLRNDLADPGMLGISSGSGLMVLLIISTVSIQGTAITLLLPSMAFLGGLLAAALIYVLAYRKRRMISFTRLVLTGVAINMGLSALSLFLTLKLDDQKYEFAQRWQAGYLWGDKWSYISLLAPWVLLLFTYILSNFRTLNVLVLGNDISIGLGVAVKRKFLRLAIAAVGIASGCVALGGSIFFIGLISPHVARKLVGHDYKVLLPTSALIGALLLLVADTIARTVSFKSDIPAGIIVTMLSVPYFLYLLMRSK</sequence>
<evidence type="ECO:0000313" key="9">
    <source>
        <dbReference type="EMBL" id="KTD87904.1"/>
    </source>
</evidence>
<evidence type="ECO:0000256" key="6">
    <source>
        <dbReference type="ARBA" id="ARBA00022989"/>
    </source>
</evidence>
<evidence type="ECO:0000256" key="5">
    <source>
        <dbReference type="ARBA" id="ARBA00022692"/>
    </source>
</evidence>
<evidence type="ECO:0000256" key="3">
    <source>
        <dbReference type="ARBA" id="ARBA00022448"/>
    </source>
</evidence>
<comment type="caution">
    <text evidence="9">The sequence shown here is derived from an EMBL/GenBank/DDBJ whole genome shotgun (WGS) entry which is preliminary data.</text>
</comment>
<feature type="transmembrane region" description="Helical" evidence="8">
    <location>
        <begin position="64"/>
        <end position="85"/>
    </location>
</feature>
<dbReference type="AlphaFoldDB" id="A0A0W1B300"/>
<keyword evidence="5 8" id="KW-0812">Transmembrane</keyword>
<organism evidence="9 10">
    <name type="scientific">Paenibacillus etheri</name>
    <dbReference type="NCBI Taxonomy" id="1306852"/>
    <lineage>
        <taxon>Bacteria</taxon>
        <taxon>Bacillati</taxon>
        <taxon>Bacillota</taxon>
        <taxon>Bacilli</taxon>
        <taxon>Bacillales</taxon>
        <taxon>Paenibacillaceae</taxon>
        <taxon>Paenibacillus</taxon>
    </lineage>
</organism>
<dbReference type="CDD" id="cd06550">
    <property type="entry name" value="TM_ABC_iron-siderophores_like"/>
    <property type="match status" value="1"/>
</dbReference>
<feature type="transmembrane region" description="Helical" evidence="8">
    <location>
        <begin position="196"/>
        <end position="214"/>
    </location>
</feature>
<dbReference type="SUPFAM" id="SSF81345">
    <property type="entry name" value="ABC transporter involved in vitamin B12 uptake, BtuC"/>
    <property type="match status" value="1"/>
</dbReference>
<keyword evidence="3" id="KW-0813">Transport</keyword>
<dbReference type="PANTHER" id="PTHR30472">
    <property type="entry name" value="FERRIC ENTEROBACTIN TRANSPORT SYSTEM PERMEASE PROTEIN"/>
    <property type="match status" value="1"/>
</dbReference>
<feature type="transmembrane region" description="Helical" evidence="8">
    <location>
        <begin position="97"/>
        <end position="115"/>
    </location>
</feature>
<keyword evidence="4" id="KW-1003">Cell membrane</keyword>
<feature type="transmembrane region" description="Helical" evidence="8">
    <location>
        <begin position="12"/>
        <end position="31"/>
    </location>
</feature>
<feature type="transmembrane region" description="Helical" evidence="8">
    <location>
        <begin position="245"/>
        <end position="270"/>
    </location>
</feature>
<dbReference type="GO" id="GO:0022857">
    <property type="term" value="F:transmembrane transporter activity"/>
    <property type="evidence" value="ECO:0007669"/>
    <property type="project" value="InterPro"/>
</dbReference>
<keyword evidence="6 8" id="KW-1133">Transmembrane helix</keyword>
<dbReference type="RefSeq" id="WP_060622219.1">
    <property type="nucleotide sequence ID" value="NZ_LCZJ02000016.1"/>
</dbReference>
<feature type="transmembrane region" description="Helical" evidence="8">
    <location>
        <begin position="282"/>
        <end position="307"/>
    </location>
</feature>
<dbReference type="Proteomes" id="UP000054709">
    <property type="component" value="Unassembled WGS sequence"/>
</dbReference>
<proteinExistence type="inferred from homology"/>